<proteinExistence type="predicted"/>
<name>A0AAV1XP74_LUPLU</name>
<sequence>MEGGREREQWKIVVRKCNRATEIGRPCERERAMENDQLSKVKKSVSDFPILALVAPTPHASLDFHRRSAKFHPSIWGDHFIQYVSKPMEVDNKMEKQIITLKEKVRKMLAPAKEKASRPLTFEKERGHVSSALECYMKQYSVTKQDAIDEFQRQVINAWKNINEECLEPIEVPKSLLESRQHVTSNKCALQRWR</sequence>
<dbReference type="Pfam" id="PF03936">
    <property type="entry name" value="Terpene_synth_C"/>
    <property type="match status" value="1"/>
</dbReference>
<dbReference type="InterPro" id="IPR005630">
    <property type="entry name" value="Terpene_synthase_metal-bd"/>
</dbReference>
<protein>
    <recommendedName>
        <fullName evidence="1">Terpene synthase metal-binding domain-containing protein</fullName>
    </recommendedName>
</protein>
<comment type="caution">
    <text evidence="2">The sequence shown here is derived from an EMBL/GenBank/DDBJ whole genome shotgun (WGS) entry which is preliminary data.</text>
</comment>
<evidence type="ECO:0000313" key="2">
    <source>
        <dbReference type="EMBL" id="CAL0323347.1"/>
    </source>
</evidence>
<reference evidence="2 3" key="1">
    <citation type="submission" date="2024-03" db="EMBL/GenBank/DDBJ databases">
        <authorList>
            <person name="Martinez-Hernandez J."/>
        </authorList>
    </citation>
    <scope>NUCLEOTIDE SEQUENCE [LARGE SCALE GENOMIC DNA]</scope>
</reference>
<dbReference type="Proteomes" id="UP001497480">
    <property type="component" value="Unassembled WGS sequence"/>
</dbReference>
<dbReference type="GO" id="GO:0010333">
    <property type="term" value="F:terpene synthase activity"/>
    <property type="evidence" value="ECO:0007669"/>
    <property type="project" value="InterPro"/>
</dbReference>
<organism evidence="2 3">
    <name type="scientific">Lupinus luteus</name>
    <name type="common">European yellow lupine</name>
    <dbReference type="NCBI Taxonomy" id="3873"/>
    <lineage>
        <taxon>Eukaryota</taxon>
        <taxon>Viridiplantae</taxon>
        <taxon>Streptophyta</taxon>
        <taxon>Embryophyta</taxon>
        <taxon>Tracheophyta</taxon>
        <taxon>Spermatophyta</taxon>
        <taxon>Magnoliopsida</taxon>
        <taxon>eudicotyledons</taxon>
        <taxon>Gunneridae</taxon>
        <taxon>Pentapetalae</taxon>
        <taxon>rosids</taxon>
        <taxon>fabids</taxon>
        <taxon>Fabales</taxon>
        <taxon>Fabaceae</taxon>
        <taxon>Papilionoideae</taxon>
        <taxon>50 kb inversion clade</taxon>
        <taxon>genistoids sensu lato</taxon>
        <taxon>core genistoids</taxon>
        <taxon>Genisteae</taxon>
        <taxon>Lupinus</taxon>
    </lineage>
</organism>
<dbReference type="GO" id="GO:0000287">
    <property type="term" value="F:magnesium ion binding"/>
    <property type="evidence" value="ECO:0007669"/>
    <property type="project" value="InterPro"/>
</dbReference>
<feature type="domain" description="Terpene synthase metal-binding" evidence="1">
    <location>
        <begin position="122"/>
        <end position="160"/>
    </location>
</feature>
<dbReference type="Gene3D" id="1.10.600.10">
    <property type="entry name" value="Farnesyl Diphosphate Synthase"/>
    <property type="match status" value="2"/>
</dbReference>
<dbReference type="SUPFAM" id="SSF48576">
    <property type="entry name" value="Terpenoid synthases"/>
    <property type="match status" value="1"/>
</dbReference>
<dbReference type="InterPro" id="IPR008949">
    <property type="entry name" value="Isoprenoid_synthase_dom_sf"/>
</dbReference>
<keyword evidence="3" id="KW-1185">Reference proteome</keyword>
<dbReference type="EMBL" id="CAXHTB010000017">
    <property type="protein sequence ID" value="CAL0323347.1"/>
    <property type="molecule type" value="Genomic_DNA"/>
</dbReference>
<evidence type="ECO:0000313" key="3">
    <source>
        <dbReference type="Proteomes" id="UP001497480"/>
    </source>
</evidence>
<accession>A0AAV1XP74</accession>
<evidence type="ECO:0000259" key="1">
    <source>
        <dbReference type="Pfam" id="PF03936"/>
    </source>
</evidence>
<gene>
    <name evidence="2" type="ORF">LLUT_LOCUS24407</name>
</gene>
<dbReference type="AlphaFoldDB" id="A0AAV1XP74"/>